<comment type="caution">
    <text evidence="2">The sequence shown here is derived from an EMBL/GenBank/DDBJ whole genome shotgun (WGS) entry which is preliminary data.</text>
</comment>
<gene>
    <name evidence="2" type="ORF">GCM10007853_15500</name>
</gene>
<feature type="transmembrane region" description="Helical" evidence="1">
    <location>
        <begin position="18"/>
        <end position="38"/>
    </location>
</feature>
<reference evidence="2" key="1">
    <citation type="journal article" date="2014" name="Int. J. Syst. Evol. Microbiol.">
        <title>Complete genome of a new Firmicutes species belonging to the dominant human colonic microbiota ('Ruminococcus bicirculans') reveals two chromosomes and a selective capacity to utilize plant glucans.</title>
        <authorList>
            <consortium name="NISC Comparative Sequencing Program"/>
            <person name="Wegmann U."/>
            <person name="Louis P."/>
            <person name="Goesmann A."/>
            <person name="Henrissat B."/>
            <person name="Duncan S.H."/>
            <person name="Flint H.J."/>
        </authorList>
    </citation>
    <scope>NUCLEOTIDE SEQUENCE</scope>
    <source>
        <strain evidence="2">NBRC 108219</strain>
    </source>
</reference>
<keyword evidence="1" id="KW-0812">Transmembrane</keyword>
<keyword evidence="1" id="KW-1133">Transmembrane helix</keyword>
<sequence length="79" mass="8635">MPDPEQDTRPPGFLRRTVAPAVAMVILYASIRSLPALLVSQTPPIDGGDLLNVFLISLVVFSLYGLYNDHKAKREGPKS</sequence>
<dbReference type="Proteomes" id="UP001161391">
    <property type="component" value="Unassembled WGS sequence"/>
</dbReference>
<organism evidence="2 3">
    <name type="scientific">Algimonas ampicilliniresistens</name>
    <dbReference type="NCBI Taxonomy" id="1298735"/>
    <lineage>
        <taxon>Bacteria</taxon>
        <taxon>Pseudomonadati</taxon>
        <taxon>Pseudomonadota</taxon>
        <taxon>Alphaproteobacteria</taxon>
        <taxon>Maricaulales</taxon>
        <taxon>Robiginitomaculaceae</taxon>
        <taxon>Algimonas</taxon>
    </lineage>
</organism>
<keyword evidence="1" id="KW-0472">Membrane</keyword>
<dbReference type="EMBL" id="BSNK01000001">
    <property type="protein sequence ID" value="GLQ23676.1"/>
    <property type="molecule type" value="Genomic_DNA"/>
</dbReference>
<evidence type="ECO:0008006" key="4">
    <source>
        <dbReference type="Google" id="ProtNLM"/>
    </source>
</evidence>
<protein>
    <recommendedName>
        <fullName evidence="4">DUF1232 domain-containing protein</fullName>
    </recommendedName>
</protein>
<evidence type="ECO:0000256" key="1">
    <source>
        <dbReference type="SAM" id="Phobius"/>
    </source>
</evidence>
<reference evidence="2" key="2">
    <citation type="submission" date="2023-01" db="EMBL/GenBank/DDBJ databases">
        <title>Draft genome sequence of Algimonas ampicilliniresistens strain NBRC 108219.</title>
        <authorList>
            <person name="Sun Q."/>
            <person name="Mori K."/>
        </authorList>
    </citation>
    <scope>NUCLEOTIDE SEQUENCE</scope>
    <source>
        <strain evidence="2">NBRC 108219</strain>
    </source>
</reference>
<name>A0ABQ5VAR1_9PROT</name>
<feature type="transmembrane region" description="Helical" evidence="1">
    <location>
        <begin position="50"/>
        <end position="67"/>
    </location>
</feature>
<accession>A0ABQ5VAR1</accession>
<evidence type="ECO:0000313" key="3">
    <source>
        <dbReference type="Proteomes" id="UP001161391"/>
    </source>
</evidence>
<proteinExistence type="predicted"/>
<keyword evidence="3" id="KW-1185">Reference proteome</keyword>
<dbReference type="RefSeq" id="WP_284389318.1">
    <property type="nucleotide sequence ID" value="NZ_BSNK01000001.1"/>
</dbReference>
<evidence type="ECO:0000313" key="2">
    <source>
        <dbReference type="EMBL" id="GLQ23676.1"/>
    </source>
</evidence>